<feature type="region of interest" description="Disordered" evidence="5">
    <location>
        <begin position="56"/>
        <end position="80"/>
    </location>
</feature>
<evidence type="ECO:0000313" key="8">
    <source>
        <dbReference type="Proteomes" id="UP000076088"/>
    </source>
</evidence>
<dbReference type="InterPro" id="IPR038722">
    <property type="entry name" value="Ner_HTH_dom"/>
</dbReference>
<dbReference type="InterPro" id="IPR010982">
    <property type="entry name" value="Lambda_DNA-bd_dom_sf"/>
</dbReference>
<accession>A0AAC8Z206</accession>
<name>A0AAC8Z206_SPHMC</name>
<dbReference type="Pfam" id="PF13693">
    <property type="entry name" value="HTH_35"/>
    <property type="match status" value="1"/>
</dbReference>
<dbReference type="EMBL" id="CP013344">
    <property type="protein sequence ID" value="AMU90495.1"/>
    <property type="molecule type" value="Genomic_DNA"/>
</dbReference>
<evidence type="ECO:0000256" key="3">
    <source>
        <dbReference type="ARBA" id="ARBA00023125"/>
    </source>
</evidence>
<sequence length="80" mass="9196">MKLADIHPEDIKASIRKQFGTIRNFELSKGLPRGSVHEVLRRRRWARIERAIESVISASPSEKTDSSRETETHRLSAEAR</sequence>
<keyword evidence="4" id="KW-0804">Transcription</keyword>
<feature type="domain" description="Ner winged helix-turn-helix DNA-binding" evidence="6">
    <location>
        <begin position="5"/>
        <end position="62"/>
    </location>
</feature>
<keyword evidence="3" id="KW-0238">DNA-binding</keyword>
<keyword evidence="8" id="KW-1185">Reference proteome</keyword>
<dbReference type="GO" id="GO:0003677">
    <property type="term" value="F:DNA binding"/>
    <property type="evidence" value="ECO:0007669"/>
    <property type="project" value="UniProtKB-KW"/>
</dbReference>
<feature type="compositionally biased region" description="Basic and acidic residues" evidence="5">
    <location>
        <begin position="62"/>
        <end position="80"/>
    </location>
</feature>
<gene>
    <name evidence="7" type="ORF">ATM17_15845</name>
</gene>
<dbReference type="AlphaFoldDB" id="A0AAC8Z206"/>
<evidence type="ECO:0000259" key="6">
    <source>
        <dbReference type="Pfam" id="PF13693"/>
    </source>
</evidence>
<protein>
    <recommendedName>
        <fullName evidence="6">Ner winged helix-turn-helix DNA-binding domain-containing protein</fullName>
    </recommendedName>
</protein>
<evidence type="ECO:0000256" key="4">
    <source>
        <dbReference type="ARBA" id="ARBA00023163"/>
    </source>
</evidence>
<dbReference type="RefSeq" id="WP_145923474.1">
    <property type="nucleotide sequence ID" value="NZ_CP009429.1"/>
</dbReference>
<evidence type="ECO:0000256" key="5">
    <source>
        <dbReference type="SAM" id="MobiDB-lite"/>
    </source>
</evidence>
<proteinExistence type="inferred from homology"/>
<comment type="similarity">
    <text evidence="1">Belongs to the ner transcriptional regulatory family.</text>
</comment>
<evidence type="ECO:0000256" key="1">
    <source>
        <dbReference type="ARBA" id="ARBA00006157"/>
    </source>
</evidence>
<evidence type="ECO:0000313" key="7">
    <source>
        <dbReference type="EMBL" id="AMU90495.1"/>
    </source>
</evidence>
<reference evidence="8" key="1">
    <citation type="submission" date="2015-11" db="EMBL/GenBank/DDBJ databases">
        <title>Complete genome sequence of a polyethylene-glycol degrader Sphingopyxis macrogoltabida 203N (NBRC 111659).</title>
        <authorList>
            <person name="Yoshiyuki O."/>
            <person name="Shouta N."/>
            <person name="Nagata Y."/>
            <person name="Numata M."/>
            <person name="Tsuchikane K."/>
            <person name="Hosoyama A."/>
            <person name="Yamazoe A."/>
            <person name="Tsuda M."/>
            <person name="Fujita N."/>
            <person name="Kawai F."/>
        </authorList>
    </citation>
    <scope>NUCLEOTIDE SEQUENCE [LARGE SCALE GENOMIC DNA]</scope>
    <source>
        <strain evidence="8">203N</strain>
    </source>
</reference>
<dbReference type="Gene3D" id="1.10.260.40">
    <property type="entry name" value="lambda repressor-like DNA-binding domains"/>
    <property type="match status" value="1"/>
</dbReference>
<evidence type="ECO:0000256" key="2">
    <source>
        <dbReference type="ARBA" id="ARBA00023015"/>
    </source>
</evidence>
<reference evidence="7 8" key="2">
    <citation type="journal article" date="2016" name="Genome Announc.">
        <title>Complete Genome Sequence of Sphingopyxis macrogoltabida Strain 203N (NBRC 111659), a Polyethylene Glycol Degrader.</title>
        <authorList>
            <person name="Ohtsubo Y."/>
            <person name="Nonoyama S."/>
            <person name="Nagata Y."/>
            <person name="Numata M."/>
            <person name="Tsuchikane K."/>
            <person name="Hosoyama A."/>
            <person name="Yamazoe A."/>
            <person name="Tsuda M."/>
            <person name="Fujita N."/>
            <person name="Kawai F."/>
        </authorList>
    </citation>
    <scope>NUCLEOTIDE SEQUENCE [LARGE SCALE GENOMIC DNA]</scope>
    <source>
        <strain evidence="7 8">203N</strain>
    </source>
</reference>
<dbReference type="Proteomes" id="UP000076088">
    <property type="component" value="Chromosome"/>
</dbReference>
<keyword evidence="2" id="KW-0805">Transcription regulation</keyword>
<organism evidence="7 8">
    <name type="scientific">Sphingopyxis macrogoltabida</name>
    <name type="common">Sphingomonas macrogoltabidus</name>
    <dbReference type="NCBI Taxonomy" id="33050"/>
    <lineage>
        <taxon>Bacteria</taxon>
        <taxon>Pseudomonadati</taxon>
        <taxon>Pseudomonadota</taxon>
        <taxon>Alphaproteobacteria</taxon>
        <taxon>Sphingomonadales</taxon>
        <taxon>Sphingomonadaceae</taxon>
        <taxon>Sphingopyxis</taxon>
    </lineage>
</organism>